<keyword evidence="13" id="KW-1185">Reference proteome</keyword>
<keyword evidence="7 11" id="KW-0406">Ion transport</keyword>
<evidence type="ECO:0000256" key="6">
    <source>
        <dbReference type="ARBA" id="ARBA00023053"/>
    </source>
</evidence>
<sequence>MISPSTTTYISFTKREYKFLPEPYKAYGSDSCSDQYLSEQESPYKLSSHSACVAQCRLQALIHNCSCTLYARDPDIPGVPHCSLAQLEVCYLPTLRDFRNRISECACPLPCTKVEYEAQMSTASLHNTARHCDSKSPFLDLLLSMEGMGPWKIPMISQTESQYLELK</sequence>
<evidence type="ECO:0000313" key="13">
    <source>
        <dbReference type="Proteomes" id="UP000271974"/>
    </source>
</evidence>
<protein>
    <submittedName>
        <fullName evidence="12">Uncharacterized protein</fullName>
    </submittedName>
</protein>
<evidence type="ECO:0000256" key="1">
    <source>
        <dbReference type="ARBA" id="ARBA00004141"/>
    </source>
</evidence>
<dbReference type="EMBL" id="RQTK01000694">
    <property type="protein sequence ID" value="RUS75997.1"/>
    <property type="molecule type" value="Genomic_DNA"/>
</dbReference>
<dbReference type="Gene3D" id="1.10.287.820">
    <property type="entry name" value="Acid-sensing ion channel domain"/>
    <property type="match status" value="1"/>
</dbReference>
<evidence type="ECO:0000256" key="11">
    <source>
        <dbReference type="RuleBase" id="RU000679"/>
    </source>
</evidence>
<evidence type="ECO:0000256" key="10">
    <source>
        <dbReference type="ARBA" id="ARBA00023303"/>
    </source>
</evidence>
<dbReference type="GO" id="GO:0005272">
    <property type="term" value="F:sodium channel activity"/>
    <property type="evidence" value="ECO:0007669"/>
    <property type="project" value="UniProtKB-KW"/>
</dbReference>
<feature type="non-terminal residue" evidence="12">
    <location>
        <position position="167"/>
    </location>
</feature>
<dbReference type="Proteomes" id="UP000271974">
    <property type="component" value="Unassembled WGS sequence"/>
</dbReference>
<keyword evidence="3 11" id="KW-0894">Sodium channel</keyword>
<dbReference type="STRING" id="188477.A0A3S0ZEW0"/>
<keyword evidence="5" id="KW-1133">Transmembrane helix</keyword>
<name>A0A3S0ZEW0_ELYCH</name>
<proteinExistence type="inferred from homology"/>
<dbReference type="OrthoDB" id="8065060at2759"/>
<reference evidence="12 13" key="1">
    <citation type="submission" date="2019-01" db="EMBL/GenBank/DDBJ databases">
        <title>A draft genome assembly of the solar-powered sea slug Elysia chlorotica.</title>
        <authorList>
            <person name="Cai H."/>
            <person name="Li Q."/>
            <person name="Fang X."/>
            <person name="Li J."/>
            <person name="Curtis N.E."/>
            <person name="Altenburger A."/>
            <person name="Shibata T."/>
            <person name="Feng M."/>
            <person name="Maeda T."/>
            <person name="Schwartz J.A."/>
            <person name="Shigenobu S."/>
            <person name="Lundholm N."/>
            <person name="Nishiyama T."/>
            <person name="Yang H."/>
            <person name="Hasebe M."/>
            <person name="Li S."/>
            <person name="Pierce S.K."/>
            <person name="Wang J."/>
        </authorList>
    </citation>
    <scope>NUCLEOTIDE SEQUENCE [LARGE SCALE GENOMIC DNA]</scope>
    <source>
        <strain evidence="12">EC2010</strain>
        <tissue evidence="12">Whole organism of an adult</tissue>
    </source>
</reference>
<evidence type="ECO:0000256" key="2">
    <source>
        <dbReference type="ARBA" id="ARBA00022448"/>
    </source>
</evidence>
<organism evidence="12 13">
    <name type="scientific">Elysia chlorotica</name>
    <name type="common">Eastern emerald elysia</name>
    <name type="synonym">Sea slug</name>
    <dbReference type="NCBI Taxonomy" id="188477"/>
    <lineage>
        <taxon>Eukaryota</taxon>
        <taxon>Metazoa</taxon>
        <taxon>Spiralia</taxon>
        <taxon>Lophotrochozoa</taxon>
        <taxon>Mollusca</taxon>
        <taxon>Gastropoda</taxon>
        <taxon>Heterobranchia</taxon>
        <taxon>Euthyneura</taxon>
        <taxon>Panpulmonata</taxon>
        <taxon>Sacoglossa</taxon>
        <taxon>Placobranchoidea</taxon>
        <taxon>Plakobranchidae</taxon>
        <taxon>Elysia</taxon>
    </lineage>
</organism>
<keyword evidence="8" id="KW-0472">Membrane</keyword>
<evidence type="ECO:0000256" key="4">
    <source>
        <dbReference type="ARBA" id="ARBA00022692"/>
    </source>
</evidence>
<accession>A0A3S0ZEW0</accession>
<evidence type="ECO:0000313" key="12">
    <source>
        <dbReference type="EMBL" id="RUS75997.1"/>
    </source>
</evidence>
<keyword evidence="4 11" id="KW-0812">Transmembrane</keyword>
<keyword evidence="9 11" id="KW-0739">Sodium transport</keyword>
<evidence type="ECO:0000256" key="5">
    <source>
        <dbReference type="ARBA" id="ARBA00022989"/>
    </source>
</evidence>
<comment type="caution">
    <text evidence="12">The sequence shown here is derived from an EMBL/GenBank/DDBJ whole genome shotgun (WGS) entry which is preliminary data.</text>
</comment>
<dbReference type="Pfam" id="PF00858">
    <property type="entry name" value="ASC"/>
    <property type="match status" value="1"/>
</dbReference>
<evidence type="ECO:0000256" key="9">
    <source>
        <dbReference type="ARBA" id="ARBA00023201"/>
    </source>
</evidence>
<gene>
    <name evidence="12" type="ORF">EGW08_016242</name>
</gene>
<evidence type="ECO:0000256" key="3">
    <source>
        <dbReference type="ARBA" id="ARBA00022461"/>
    </source>
</evidence>
<dbReference type="AlphaFoldDB" id="A0A3S0ZEW0"/>
<keyword evidence="6" id="KW-0915">Sodium</keyword>
<dbReference type="GO" id="GO:0016020">
    <property type="term" value="C:membrane"/>
    <property type="evidence" value="ECO:0007669"/>
    <property type="project" value="UniProtKB-SubCell"/>
</dbReference>
<keyword evidence="2 11" id="KW-0813">Transport</keyword>
<evidence type="ECO:0000256" key="7">
    <source>
        <dbReference type="ARBA" id="ARBA00023065"/>
    </source>
</evidence>
<dbReference type="InterPro" id="IPR001873">
    <property type="entry name" value="ENaC"/>
</dbReference>
<comment type="subcellular location">
    <subcellularLocation>
        <location evidence="1">Membrane</location>
        <topology evidence="1">Multi-pass membrane protein</topology>
    </subcellularLocation>
</comment>
<evidence type="ECO:0000256" key="8">
    <source>
        <dbReference type="ARBA" id="ARBA00023136"/>
    </source>
</evidence>
<keyword evidence="10 11" id="KW-0407">Ion channel</keyword>
<comment type="similarity">
    <text evidence="11">Belongs to the amiloride-sensitive sodium channel (TC 1.A.6) family.</text>
</comment>